<dbReference type="EMBL" id="JPVN01000017">
    <property type="protein sequence ID" value="KGR77627.1"/>
    <property type="molecule type" value="Genomic_DNA"/>
</dbReference>
<dbReference type="STRING" id="1384049.CD29_14335"/>
<dbReference type="InterPro" id="IPR050642">
    <property type="entry name" value="PDH_E1_Alpha_Subunit"/>
</dbReference>
<evidence type="ECO:0000256" key="2">
    <source>
        <dbReference type="ARBA" id="ARBA00023002"/>
    </source>
</evidence>
<dbReference type="CDD" id="cd02000">
    <property type="entry name" value="TPP_E1_PDC_ADC_BCADC"/>
    <property type="match status" value="1"/>
</dbReference>
<dbReference type="Pfam" id="PF00676">
    <property type="entry name" value="E1_dh"/>
    <property type="match status" value="1"/>
</dbReference>
<evidence type="ECO:0000256" key="1">
    <source>
        <dbReference type="ARBA" id="ARBA00001964"/>
    </source>
</evidence>
<evidence type="ECO:0000313" key="6">
    <source>
        <dbReference type="Proteomes" id="UP000030416"/>
    </source>
</evidence>
<evidence type="ECO:0000256" key="3">
    <source>
        <dbReference type="ARBA" id="ARBA00023052"/>
    </source>
</evidence>
<protein>
    <recommendedName>
        <fullName evidence="4">Dehydrogenase E1 component domain-containing protein</fullName>
    </recommendedName>
</protein>
<keyword evidence="2" id="KW-0560">Oxidoreductase</keyword>
<gene>
    <name evidence="5" type="ORF">CD29_14335</name>
</gene>
<dbReference type="Gene3D" id="3.40.50.970">
    <property type="match status" value="1"/>
</dbReference>
<dbReference type="OrthoDB" id="9766715at2"/>
<dbReference type="GO" id="GO:0006086">
    <property type="term" value="P:pyruvate decarboxylation to acetyl-CoA"/>
    <property type="evidence" value="ECO:0007669"/>
    <property type="project" value="TreeGrafter"/>
</dbReference>
<keyword evidence="3" id="KW-0786">Thiamine pyrophosphate</keyword>
<dbReference type="PANTHER" id="PTHR11516:SF60">
    <property type="entry name" value="PYRUVATE DEHYDROGENASE E1 COMPONENT SUBUNIT ALPHA"/>
    <property type="match status" value="1"/>
</dbReference>
<dbReference type="InterPro" id="IPR001017">
    <property type="entry name" value="DH_E1"/>
</dbReference>
<keyword evidence="6" id="KW-1185">Reference proteome</keyword>
<organism evidence="5 6">
    <name type="scientific">Ureibacillus manganicus DSM 26584</name>
    <dbReference type="NCBI Taxonomy" id="1384049"/>
    <lineage>
        <taxon>Bacteria</taxon>
        <taxon>Bacillati</taxon>
        <taxon>Bacillota</taxon>
        <taxon>Bacilli</taxon>
        <taxon>Bacillales</taxon>
        <taxon>Caryophanaceae</taxon>
        <taxon>Ureibacillus</taxon>
    </lineage>
</organism>
<dbReference type="PANTHER" id="PTHR11516">
    <property type="entry name" value="PYRUVATE DEHYDROGENASE E1 COMPONENT, ALPHA SUBUNIT BACTERIAL AND ORGANELLAR"/>
    <property type="match status" value="1"/>
</dbReference>
<dbReference type="Proteomes" id="UP000030416">
    <property type="component" value="Unassembled WGS sequence"/>
</dbReference>
<dbReference type="GO" id="GO:0004739">
    <property type="term" value="F:pyruvate dehydrogenase (acetyl-transferring) activity"/>
    <property type="evidence" value="ECO:0007669"/>
    <property type="project" value="TreeGrafter"/>
</dbReference>
<comment type="caution">
    <text evidence="5">The sequence shown here is derived from an EMBL/GenBank/DDBJ whole genome shotgun (WGS) entry which is preliminary data.</text>
</comment>
<dbReference type="AlphaFoldDB" id="A0A0A3IS22"/>
<proteinExistence type="predicted"/>
<name>A0A0A3IS22_9BACL</name>
<comment type="cofactor">
    <cofactor evidence="1">
        <name>thiamine diphosphate</name>
        <dbReference type="ChEBI" id="CHEBI:58937"/>
    </cofactor>
</comment>
<evidence type="ECO:0000259" key="4">
    <source>
        <dbReference type="Pfam" id="PF00676"/>
    </source>
</evidence>
<feature type="domain" description="Dehydrogenase E1 component" evidence="4">
    <location>
        <begin position="15"/>
        <end position="309"/>
    </location>
</feature>
<sequence length="318" mass="35060">MLFSKEESLRILDQLITIRKFEEKSIELYKSGLMGGSLHGYIGQEGVAVGVCSQLNKDDYLTVTYRSRGQAIAKGASMEKLFAEMMGKVDGYCKGKGGPMHITDLEIGFLGANGIVGAGIPIATGAAFTAKKKGTSQVSVTFFGDGATNQGVFHEALNLASIWKLPVVFVCENNLYSEMSPIADMVPNEHLAERALAYHIPAVIVDGNDVEAVSKVTQEAVERARNNGGPTFIEAKTYRQQGHMFGDAETYRTKEEVNEWKKKDPILLFTNKLIELGLVTDEIVEQLSHEIELKVEKAYQFALNSEQPNYDEIFTDVF</sequence>
<dbReference type="eggNOG" id="COG1071">
    <property type="taxonomic scope" value="Bacteria"/>
</dbReference>
<accession>A0A0A3IS22</accession>
<evidence type="ECO:0000313" key="5">
    <source>
        <dbReference type="EMBL" id="KGR77627.1"/>
    </source>
</evidence>
<dbReference type="SUPFAM" id="SSF52518">
    <property type="entry name" value="Thiamin diphosphate-binding fold (THDP-binding)"/>
    <property type="match status" value="1"/>
</dbReference>
<reference evidence="5 6" key="1">
    <citation type="submission" date="2014-02" db="EMBL/GenBank/DDBJ databases">
        <title>Draft genome sequence of Lysinibacillus manganicus DSM 26584T.</title>
        <authorList>
            <person name="Zhang F."/>
            <person name="Wang G."/>
            <person name="Zhang L."/>
        </authorList>
    </citation>
    <scope>NUCLEOTIDE SEQUENCE [LARGE SCALE GENOMIC DNA]</scope>
    <source>
        <strain evidence="5 6">DSM 26584</strain>
    </source>
</reference>
<dbReference type="InterPro" id="IPR029061">
    <property type="entry name" value="THDP-binding"/>
</dbReference>